<reference evidence="1 2" key="1">
    <citation type="journal article" date="2015" name="Nature">
        <title>rRNA introns, odd ribosomes, and small enigmatic genomes across a large radiation of phyla.</title>
        <authorList>
            <person name="Brown C.T."/>
            <person name="Hug L.A."/>
            <person name="Thomas B.C."/>
            <person name="Sharon I."/>
            <person name="Castelle C.J."/>
            <person name="Singh A."/>
            <person name="Wilkins M.J."/>
            <person name="Williams K.H."/>
            <person name="Banfield J.F."/>
        </authorList>
    </citation>
    <scope>NUCLEOTIDE SEQUENCE [LARGE SCALE GENOMIC DNA]</scope>
</reference>
<dbReference type="AlphaFoldDB" id="A0A0G1C3T3"/>
<organism evidence="1 2">
    <name type="scientific">candidate division CPR1 bacterium GW2011_GWA2_42_17</name>
    <dbReference type="NCBI Taxonomy" id="1618341"/>
    <lineage>
        <taxon>Bacteria</taxon>
        <taxon>candidate division CPR1</taxon>
    </lineage>
</organism>
<evidence type="ECO:0000313" key="1">
    <source>
        <dbReference type="EMBL" id="KKS44313.1"/>
    </source>
</evidence>
<gene>
    <name evidence="1" type="ORF">UV05_C0007G0003</name>
</gene>
<accession>A0A0G1C3T3</accession>
<evidence type="ECO:0000313" key="2">
    <source>
        <dbReference type="Proteomes" id="UP000034875"/>
    </source>
</evidence>
<proteinExistence type="predicted"/>
<comment type="caution">
    <text evidence="1">The sequence shown here is derived from an EMBL/GenBank/DDBJ whole genome shotgun (WGS) entry which is preliminary data.</text>
</comment>
<dbReference type="EMBL" id="LCCZ01000007">
    <property type="protein sequence ID" value="KKS44313.1"/>
    <property type="molecule type" value="Genomic_DNA"/>
</dbReference>
<name>A0A0G1C3T3_9BACT</name>
<sequence>MSEQSREGALHAEQDSARESVPYIFTVRHSVITMKEHATNAIARYEPFDPKVELVNLHISGDNSEIGIHVKDLTPEQKAERQARLGQNREDFARFKESVHLQQEGIQKTIAEIIDYARSYDGSDVVQLFDIVCRNAPLYRFSKKQLDTFLEVLGYYASAHQRVEKFFEQYGNNPSAAYERCFCRKPTGKVELEKGPMTLHFRCYDFDDYVCGHEGGFLSPEDHDQYDRYEEARQWAETSGGCTIPGAPAGDWALQGVITLENASKNCRINSEYKTYQESIESNGIVEVDFSQVEINIDDQGSMILHTRVGRFHIMLAQHYKRSLVHPDVVVFQETSDGNVEKARYSLDTMHGMLKNEKNKYLIRRTLRVPIFFSTDPKRGGFLFTFNRDMVVTIKNTSSSPIIVEYQKRFNDPVILDKRFSELVQGHEEQHQITRLFNPSEGDMSSEMIYADIALKADSIVQAKEMCIKQWLRWMKGQYRIHQSTRSEILSYYRDGKDIQTIASILSENSLYMYGQNTGPHVVAHVIIMDLQHDDPCILAKTGEVFDASMITEQEVVELFDEVFHQEHVANVKRWCMALTLLEQKGYSRDEIVYLLYQESARKWRSLALRAEQKPTAEF</sequence>
<protein>
    <submittedName>
        <fullName evidence="1">Uncharacterized protein</fullName>
    </submittedName>
</protein>
<dbReference type="Proteomes" id="UP000034875">
    <property type="component" value="Unassembled WGS sequence"/>
</dbReference>